<dbReference type="AlphaFoldDB" id="A0A0W8FKY5"/>
<dbReference type="InterPro" id="IPR054513">
    <property type="entry name" value="Dret_0059-like_sensor"/>
</dbReference>
<evidence type="ECO:0000313" key="2">
    <source>
        <dbReference type="EMBL" id="KUG21543.1"/>
    </source>
</evidence>
<feature type="domain" description="Dret-0059-like sensor" evidence="1">
    <location>
        <begin position="41"/>
        <end position="162"/>
    </location>
</feature>
<evidence type="ECO:0000259" key="1">
    <source>
        <dbReference type="Pfam" id="PF22309"/>
    </source>
</evidence>
<reference evidence="2" key="1">
    <citation type="journal article" date="2015" name="Proc. Natl. Acad. Sci. U.S.A.">
        <title>Networks of energetic and metabolic interactions define dynamics in microbial communities.</title>
        <authorList>
            <person name="Embree M."/>
            <person name="Liu J.K."/>
            <person name="Al-Bassam M.M."/>
            <person name="Zengler K."/>
        </authorList>
    </citation>
    <scope>NUCLEOTIDE SEQUENCE</scope>
</reference>
<dbReference type="Pfam" id="PF22309">
    <property type="entry name" value="HK-GC-Chemotax_sensor"/>
    <property type="match status" value="1"/>
</dbReference>
<dbReference type="EMBL" id="LNQE01001051">
    <property type="protein sequence ID" value="KUG21543.1"/>
    <property type="molecule type" value="Genomic_DNA"/>
</dbReference>
<gene>
    <name evidence="2" type="ORF">ASZ90_008700</name>
</gene>
<accession>A0A0W8FKY5</accession>
<name>A0A0W8FKY5_9ZZZZ</name>
<dbReference type="Gene3D" id="3.30.450.20">
    <property type="entry name" value="PAS domain"/>
    <property type="match status" value="1"/>
</dbReference>
<proteinExistence type="predicted"/>
<comment type="caution">
    <text evidence="2">The sequence shown here is derived from an EMBL/GenBank/DDBJ whole genome shotgun (WGS) entry which is preliminary data.</text>
</comment>
<sequence>MKRFVLVIMACMVFSMVGQVSAESNLNNAASRIETGILNFLNNLGNTISLVAKETGEIGLNNESEIRKLLQNNCSAGKPYVIDSTFIDNKGIMKFIEPDQYRSYEGSDISKQEAIIKMMKTKKPRMGNLFLSVEGIKSIDIEHPVFSKGKQFLGSVSMLVKPDEVIRSIAEPIEKEFKVKCWVMQKDGVILYETDATQIGLNIFSDPLYKDYSKLISLGKRMVKENKGNGFYTFQAQGTKNVVKKQAVWKTIHFFNNDWIVVAYSEVK</sequence>
<organism evidence="2">
    <name type="scientific">hydrocarbon metagenome</name>
    <dbReference type="NCBI Taxonomy" id="938273"/>
    <lineage>
        <taxon>unclassified sequences</taxon>
        <taxon>metagenomes</taxon>
        <taxon>ecological metagenomes</taxon>
    </lineage>
</organism>
<protein>
    <recommendedName>
        <fullName evidence="1">Dret-0059-like sensor domain-containing protein</fullName>
    </recommendedName>
</protein>